<comment type="caution">
    <text evidence="2">The sequence shown here is derived from an EMBL/GenBank/DDBJ whole genome shotgun (WGS) entry which is preliminary data.</text>
</comment>
<organism evidence="2 3">
    <name type="scientific">Paenibacillus melissococcoides</name>
    <dbReference type="NCBI Taxonomy" id="2912268"/>
    <lineage>
        <taxon>Bacteria</taxon>
        <taxon>Bacillati</taxon>
        <taxon>Bacillota</taxon>
        <taxon>Bacilli</taxon>
        <taxon>Bacillales</taxon>
        <taxon>Paenibacillaceae</taxon>
        <taxon>Paenibacillus</taxon>
    </lineage>
</organism>
<proteinExistence type="predicted"/>
<evidence type="ECO:0008006" key="4">
    <source>
        <dbReference type="Google" id="ProtNLM"/>
    </source>
</evidence>
<evidence type="ECO:0000313" key="3">
    <source>
        <dbReference type="Proteomes" id="UP001154322"/>
    </source>
</evidence>
<dbReference type="EMBL" id="CALYLO010000001">
    <property type="protein sequence ID" value="CAH8243983.1"/>
    <property type="molecule type" value="Genomic_DNA"/>
</dbReference>
<evidence type="ECO:0000313" key="2">
    <source>
        <dbReference type="EMBL" id="CAH8243983.1"/>
    </source>
</evidence>
<feature type="region of interest" description="Disordered" evidence="1">
    <location>
        <begin position="1"/>
        <end position="56"/>
    </location>
</feature>
<name>A0ABN8U354_9BACL</name>
<keyword evidence="3" id="KW-1185">Reference proteome</keyword>
<reference evidence="2" key="1">
    <citation type="submission" date="2022-06" db="EMBL/GenBank/DDBJ databases">
        <authorList>
            <person name="Dietemann V."/>
            <person name="Ory F."/>
            <person name="Dainat B."/>
            <person name="Oberhansli S."/>
        </authorList>
    </citation>
    <scope>NUCLEOTIDE SEQUENCE</scope>
    <source>
        <strain evidence="2">Ena-SAMPLE-TAB-26-04-2022-14:26:32:270-5432</strain>
    </source>
</reference>
<feature type="compositionally biased region" description="Basic and acidic residues" evidence="1">
    <location>
        <begin position="23"/>
        <end position="33"/>
    </location>
</feature>
<feature type="compositionally biased region" description="Basic and acidic residues" evidence="1">
    <location>
        <begin position="1"/>
        <end position="12"/>
    </location>
</feature>
<dbReference type="RefSeq" id="WP_213429888.1">
    <property type="nucleotide sequence ID" value="NZ_AP031286.1"/>
</dbReference>
<evidence type="ECO:0000256" key="1">
    <source>
        <dbReference type="SAM" id="MobiDB-lite"/>
    </source>
</evidence>
<protein>
    <recommendedName>
        <fullName evidence="4">YfhD family protein</fullName>
    </recommendedName>
</protein>
<dbReference type="Proteomes" id="UP001154322">
    <property type="component" value="Unassembled WGS sequence"/>
</dbReference>
<gene>
    <name evidence="2" type="ORF">WJ0W_001222</name>
</gene>
<accession>A0ABN8U354</accession>
<sequence length="56" mass="6189">MNNQEQNRDQATKAEVQTTKLNRIPDIEGREAEFGADLEGAQQGQAARDADTKLSE</sequence>